<dbReference type="GeneID" id="110246564"/>
<evidence type="ECO:0000256" key="1">
    <source>
        <dbReference type="ARBA" id="ARBA00004651"/>
    </source>
</evidence>
<dbReference type="SMART" id="SM01381">
    <property type="entry name" value="7TM_GPCR_Srsx"/>
    <property type="match status" value="1"/>
</dbReference>
<dbReference type="PANTHER" id="PTHR22752">
    <property type="entry name" value="G PROTEIN-COUPLED RECEPTOR"/>
    <property type="match status" value="1"/>
</dbReference>
<dbReference type="InterPro" id="IPR000276">
    <property type="entry name" value="GPCR_Rhodpsn"/>
</dbReference>
<dbReference type="OMA" id="RPAKMNS"/>
<dbReference type="OrthoDB" id="5963433at2759"/>
<dbReference type="PROSITE" id="PS00237">
    <property type="entry name" value="G_PROTEIN_RECEP_F1_1"/>
    <property type="match status" value="1"/>
</dbReference>
<feature type="transmembrane region" description="Helical" evidence="10">
    <location>
        <begin position="176"/>
        <end position="200"/>
    </location>
</feature>
<feature type="transmembrane region" description="Helical" evidence="10">
    <location>
        <begin position="58"/>
        <end position="84"/>
    </location>
</feature>
<evidence type="ECO:0000256" key="8">
    <source>
        <dbReference type="ARBA" id="ARBA00023224"/>
    </source>
</evidence>
<feature type="domain" description="G-protein coupled receptors family 1 profile" evidence="11">
    <location>
        <begin position="76"/>
        <end position="325"/>
    </location>
</feature>
<organism evidence="12 13">
    <name type="scientific">Exaiptasia diaphana</name>
    <name type="common">Tropical sea anemone</name>
    <name type="synonym">Aiptasia pulchella</name>
    <dbReference type="NCBI Taxonomy" id="2652724"/>
    <lineage>
        <taxon>Eukaryota</taxon>
        <taxon>Metazoa</taxon>
        <taxon>Cnidaria</taxon>
        <taxon>Anthozoa</taxon>
        <taxon>Hexacorallia</taxon>
        <taxon>Actiniaria</taxon>
        <taxon>Aiptasiidae</taxon>
        <taxon>Exaiptasia</taxon>
    </lineage>
</organism>
<evidence type="ECO:0000259" key="11">
    <source>
        <dbReference type="PROSITE" id="PS50262"/>
    </source>
</evidence>
<keyword evidence="3 9" id="KW-0812">Transmembrane</keyword>
<evidence type="ECO:0000256" key="9">
    <source>
        <dbReference type="RuleBase" id="RU000688"/>
    </source>
</evidence>
<evidence type="ECO:0000313" key="13">
    <source>
        <dbReference type="Proteomes" id="UP000887567"/>
    </source>
</evidence>
<feature type="transmembrane region" description="Helical" evidence="10">
    <location>
        <begin position="220"/>
        <end position="243"/>
    </location>
</feature>
<evidence type="ECO:0000256" key="3">
    <source>
        <dbReference type="ARBA" id="ARBA00022692"/>
    </source>
</evidence>
<dbReference type="AlphaFoldDB" id="A0A913XRJ1"/>
<dbReference type="KEGG" id="epa:110246564"/>
<dbReference type="GO" id="GO:0005886">
    <property type="term" value="C:plasma membrane"/>
    <property type="evidence" value="ECO:0007669"/>
    <property type="project" value="UniProtKB-SubCell"/>
</dbReference>
<evidence type="ECO:0000256" key="4">
    <source>
        <dbReference type="ARBA" id="ARBA00022989"/>
    </source>
</evidence>
<evidence type="ECO:0000256" key="7">
    <source>
        <dbReference type="ARBA" id="ARBA00023170"/>
    </source>
</evidence>
<dbReference type="PROSITE" id="PS50262">
    <property type="entry name" value="G_PROTEIN_RECEP_F1_2"/>
    <property type="match status" value="1"/>
</dbReference>
<dbReference type="InterPro" id="IPR017452">
    <property type="entry name" value="GPCR_Rhodpsn_7TM"/>
</dbReference>
<keyword evidence="2" id="KW-1003">Cell membrane</keyword>
<dbReference type="Proteomes" id="UP000887567">
    <property type="component" value="Unplaced"/>
</dbReference>
<dbReference type="SUPFAM" id="SSF81321">
    <property type="entry name" value="Family A G protein-coupled receptor-like"/>
    <property type="match status" value="1"/>
</dbReference>
<dbReference type="CDD" id="cd00637">
    <property type="entry name" value="7tm_classA_rhodopsin-like"/>
    <property type="match status" value="1"/>
</dbReference>
<comment type="similarity">
    <text evidence="9">Belongs to the G-protein coupled receptor 1 family.</text>
</comment>
<keyword evidence="8 9" id="KW-0807">Transducer</keyword>
<feature type="transmembrane region" description="Helical" evidence="10">
    <location>
        <begin position="96"/>
        <end position="116"/>
    </location>
</feature>
<protein>
    <recommendedName>
        <fullName evidence="11">G-protein coupled receptors family 1 profile domain-containing protein</fullName>
    </recommendedName>
</protein>
<dbReference type="Pfam" id="PF00001">
    <property type="entry name" value="7tm_1"/>
    <property type="match status" value="1"/>
</dbReference>
<feature type="transmembrane region" description="Helical" evidence="10">
    <location>
        <begin position="276"/>
        <end position="300"/>
    </location>
</feature>
<keyword evidence="6 10" id="KW-0472">Membrane</keyword>
<keyword evidence="5 9" id="KW-0297">G-protein coupled receptor</keyword>
<comment type="subcellular location">
    <subcellularLocation>
        <location evidence="1">Cell membrane</location>
        <topology evidence="1">Multi-pass membrane protein</topology>
    </subcellularLocation>
</comment>
<feature type="transmembrane region" description="Helical" evidence="10">
    <location>
        <begin position="306"/>
        <end position="328"/>
    </location>
</feature>
<name>A0A913XRJ1_EXADI</name>
<evidence type="ECO:0000256" key="2">
    <source>
        <dbReference type="ARBA" id="ARBA00022475"/>
    </source>
</evidence>
<dbReference type="RefSeq" id="XP_020908580.1">
    <property type="nucleotide sequence ID" value="XM_021052921.2"/>
</dbReference>
<proteinExistence type="inferred from homology"/>
<dbReference type="GO" id="GO:0004930">
    <property type="term" value="F:G protein-coupled receptor activity"/>
    <property type="evidence" value="ECO:0007669"/>
    <property type="project" value="UniProtKB-KW"/>
</dbReference>
<evidence type="ECO:0000256" key="6">
    <source>
        <dbReference type="ARBA" id="ARBA00023136"/>
    </source>
</evidence>
<evidence type="ECO:0000256" key="5">
    <source>
        <dbReference type="ARBA" id="ARBA00023040"/>
    </source>
</evidence>
<feature type="transmembrane region" description="Helical" evidence="10">
    <location>
        <begin position="136"/>
        <end position="155"/>
    </location>
</feature>
<accession>A0A913XRJ1</accession>
<dbReference type="Gene3D" id="1.20.1070.10">
    <property type="entry name" value="Rhodopsin 7-helix transmembrane proteins"/>
    <property type="match status" value="1"/>
</dbReference>
<keyword evidence="13" id="KW-1185">Reference proteome</keyword>
<keyword evidence="7 9" id="KW-0675">Receptor</keyword>
<dbReference type="PRINTS" id="PR00237">
    <property type="entry name" value="GPCRRHODOPSN"/>
</dbReference>
<keyword evidence="4 10" id="KW-1133">Transmembrane helix</keyword>
<evidence type="ECO:0000256" key="10">
    <source>
        <dbReference type="SAM" id="Phobius"/>
    </source>
</evidence>
<evidence type="ECO:0000313" key="12">
    <source>
        <dbReference type="EnsemblMetazoa" id="XP_020908580.1"/>
    </source>
</evidence>
<dbReference type="EnsemblMetazoa" id="XM_021052921.2">
    <property type="protein sequence ID" value="XP_020908580.1"/>
    <property type="gene ID" value="LOC110246564"/>
</dbReference>
<sequence length="370" mass="41432">AGGPYKAPARVDSSFKDFDAACYTSRLYMLNASQPLERPAKMNSSAPSHDPLGRTATLVAIETTLAIIITLSSLLGNSMLIYVLHRDPRLRSITNVFIESLAWSDVSMATLKMPFWVLSVSKGRWVLSQNFCPWSAAFMLTFGVCSILTMGLIAINRYFKVVRNTIYGKYFKNRRYAIGYCLVMWIAAMMLATPPLYGWGSMQYHVYFSVCTVVWDMENISYALVVVGGAVGGTAVAIFACYYSIYKKVKSTTANINAYNPSTNHLHDIRILKSTFAVVCFFLFTWIPVSCVVVIDTVGIEVPRVVFVSVIYLMFTSSCGNPFIYGILSPQFRRAFISAIKFRPFANNHDHTNDIISVVTRPMQVVPRNE</sequence>
<reference evidence="12" key="1">
    <citation type="submission" date="2022-11" db="UniProtKB">
        <authorList>
            <consortium name="EnsemblMetazoa"/>
        </authorList>
    </citation>
    <scope>IDENTIFICATION</scope>
</reference>